<name>A0ABV0K1F2_9CYAN</name>
<dbReference type="EMBL" id="JAMPKX010000002">
    <property type="protein sequence ID" value="MEP0946615.1"/>
    <property type="molecule type" value="Genomic_DNA"/>
</dbReference>
<feature type="signal peptide" evidence="1">
    <location>
        <begin position="1"/>
        <end position="22"/>
    </location>
</feature>
<dbReference type="RefSeq" id="WP_190696406.1">
    <property type="nucleotide sequence ID" value="NZ_JAMPKX010000002.1"/>
</dbReference>
<protein>
    <submittedName>
        <fullName evidence="2">Uncharacterized protein</fullName>
    </submittedName>
</protein>
<evidence type="ECO:0000313" key="2">
    <source>
        <dbReference type="EMBL" id="MEP0946615.1"/>
    </source>
</evidence>
<feature type="chain" id="PRO_5047221878" evidence="1">
    <location>
        <begin position="23"/>
        <end position="126"/>
    </location>
</feature>
<evidence type="ECO:0000256" key="1">
    <source>
        <dbReference type="SAM" id="SignalP"/>
    </source>
</evidence>
<gene>
    <name evidence="2" type="ORF">NC992_07010</name>
</gene>
<proteinExistence type="predicted"/>
<organism evidence="2 3">
    <name type="scientific">Leptolyngbya subtilissima DQ-A4</name>
    <dbReference type="NCBI Taxonomy" id="2933933"/>
    <lineage>
        <taxon>Bacteria</taxon>
        <taxon>Bacillati</taxon>
        <taxon>Cyanobacteriota</taxon>
        <taxon>Cyanophyceae</taxon>
        <taxon>Leptolyngbyales</taxon>
        <taxon>Leptolyngbyaceae</taxon>
        <taxon>Leptolyngbya group</taxon>
        <taxon>Leptolyngbya</taxon>
    </lineage>
</organism>
<sequence>MLKHSLVLGTALAVLFPVAAQAQTIPYNNLESVCEGRVINSNICVKSVDDNEFRYLIVNSDQGLVTIGVSIISERPLMSIKLEGEEDLRFVLLDKEGDLYYESEQGTYDAFNRYYSNEFVYLFDSY</sequence>
<dbReference type="Proteomes" id="UP001482513">
    <property type="component" value="Unassembled WGS sequence"/>
</dbReference>
<reference evidence="2 3" key="1">
    <citation type="submission" date="2022-04" db="EMBL/GenBank/DDBJ databases">
        <title>Positive selection, recombination, and allopatry shape intraspecific diversity of widespread and dominant cyanobacteria.</title>
        <authorList>
            <person name="Wei J."/>
            <person name="Shu W."/>
            <person name="Hu C."/>
        </authorList>
    </citation>
    <scope>NUCLEOTIDE SEQUENCE [LARGE SCALE GENOMIC DNA]</scope>
    <source>
        <strain evidence="2 3">DQ-A4</strain>
    </source>
</reference>
<keyword evidence="3" id="KW-1185">Reference proteome</keyword>
<accession>A0ABV0K1F2</accession>
<comment type="caution">
    <text evidence="2">The sequence shown here is derived from an EMBL/GenBank/DDBJ whole genome shotgun (WGS) entry which is preliminary data.</text>
</comment>
<keyword evidence="1" id="KW-0732">Signal</keyword>
<evidence type="ECO:0000313" key="3">
    <source>
        <dbReference type="Proteomes" id="UP001482513"/>
    </source>
</evidence>